<reference evidence="3 4" key="1">
    <citation type="journal article" date="2010" name="Nat. Biotechnol.">
        <title>Genome sequence of the model mushroom Schizophyllum commune.</title>
        <authorList>
            <person name="Ohm R.A."/>
            <person name="de Jong J.F."/>
            <person name="Lugones L.G."/>
            <person name="Aerts A."/>
            <person name="Kothe E."/>
            <person name="Stajich J.E."/>
            <person name="de Vries R.P."/>
            <person name="Record E."/>
            <person name="Levasseur A."/>
            <person name="Baker S.E."/>
            <person name="Bartholomew K.A."/>
            <person name="Coutinho P.M."/>
            <person name="Erdmann S."/>
            <person name="Fowler T.J."/>
            <person name="Gathman A.C."/>
            <person name="Lombard V."/>
            <person name="Henrissat B."/>
            <person name="Knabe N."/>
            <person name="Kuees U."/>
            <person name="Lilly W.W."/>
            <person name="Lindquist E."/>
            <person name="Lucas S."/>
            <person name="Magnuson J.K."/>
            <person name="Piumi F."/>
            <person name="Raudaskoski M."/>
            <person name="Salamov A."/>
            <person name="Schmutz J."/>
            <person name="Schwarze F.W.M.R."/>
            <person name="vanKuyk P.A."/>
            <person name="Horton J.S."/>
            <person name="Grigoriev I.V."/>
            <person name="Woesten H.A.B."/>
        </authorList>
    </citation>
    <scope>NUCLEOTIDE SEQUENCE [LARGE SCALE GENOMIC DNA]</scope>
    <source>
        <strain evidence="4">H4-8 / FGSC 9210</strain>
    </source>
</reference>
<keyword evidence="4" id="KW-1185">Reference proteome</keyword>
<evidence type="ECO:0000313" key="4">
    <source>
        <dbReference type="Proteomes" id="UP000007431"/>
    </source>
</evidence>
<evidence type="ECO:0000313" key="3">
    <source>
        <dbReference type="EMBL" id="EFJ00993.1"/>
    </source>
</evidence>
<keyword evidence="2" id="KW-0472">Membrane</keyword>
<evidence type="ECO:0000256" key="1">
    <source>
        <dbReference type="SAM" id="MobiDB-lite"/>
    </source>
</evidence>
<feature type="compositionally biased region" description="Basic and acidic residues" evidence="1">
    <location>
        <begin position="81"/>
        <end position="95"/>
    </location>
</feature>
<gene>
    <name evidence="3" type="ORF">SCHCODRAFT_256038</name>
</gene>
<organism evidence="4">
    <name type="scientific">Schizophyllum commune (strain H4-8 / FGSC 9210)</name>
    <name type="common">Split gill fungus</name>
    <dbReference type="NCBI Taxonomy" id="578458"/>
    <lineage>
        <taxon>Eukaryota</taxon>
        <taxon>Fungi</taxon>
        <taxon>Dikarya</taxon>
        <taxon>Basidiomycota</taxon>
        <taxon>Agaricomycotina</taxon>
        <taxon>Agaricomycetes</taxon>
        <taxon>Agaricomycetidae</taxon>
        <taxon>Agaricales</taxon>
        <taxon>Schizophyllaceae</taxon>
        <taxon>Schizophyllum</taxon>
    </lineage>
</organism>
<evidence type="ECO:0000256" key="2">
    <source>
        <dbReference type="SAM" id="Phobius"/>
    </source>
</evidence>
<dbReference type="GeneID" id="9587697"/>
<keyword evidence="2" id="KW-1133">Transmembrane helix</keyword>
<feature type="compositionally biased region" description="Basic and acidic residues" evidence="1">
    <location>
        <begin position="194"/>
        <end position="207"/>
    </location>
</feature>
<dbReference type="KEGG" id="scm:SCHCO_02606817"/>
<dbReference type="OMA" id="EPVGYAI"/>
<feature type="compositionally biased region" description="Basic and acidic residues" evidence="1">
    <location>
        <begin position="150"/>
        <end position="161"/>
    </location>
</feature>
<feature type="region of interest" description="Disordered" evidence="1">
    <location>
        <begin position="131"/>
        <end position="231"/>
    </location>
</feature>
<feature type="transmembrane region" description="Helical" evidence="2">
    <location>
        <begin position="45"/>
        <end position="69"/>
    </location>
</feature>
<accession>D8PW89</accession>
<feature type="compositionally biased region" description="Pro residues" evidence="1">
    <location>
        <begin position="270"/>
        <end position="279"/>
    </location>
</feature>
<dbReference type="InParanoid" id="D8PW89"/>
<feature type="region of interest" description="Disordered" evidence="1">
    <location>
        <begin position="262"/>
        <end position="289"/>
    </location>
</feature>
<dbReference type="RefSeq" id="XP_003035895.1">
    <property type="nucleotide sequence ID" value="XM_003035849.1"/>
</dbReference>
<dbReference type="HOGENOM" id="CLU_842153_0_0_1"/>
<proteinExistence type="predicted"/>
<feature type="compositionally biased region" description="Low complexity" evidence="1">
    <location>
        <begin position="212"/>
        <end position="227"/>
    </location>
</feature>
<dbReference type="Proteomes" id="UP000007431">
    <property type="component" value="Unassembled WGS sequence"/>
</dbReference>
<dbReference type="OrthoDB" id="3244253at2759"/>
<dbReference type="AlphaFoldDB" id="D8PW89"/>
<dbReference type="VEuPathDB" id="FungiDB:SCHCODRAFT_02606817"/>
<dbReference type="EMBL" id="GL377303">
    <property type="protein sequence ID" value="EFJ00993.1"/>
    <property type="molecule type" value="Genomic_DNA"/>
</dbReference>
<keyword evidence="2" id="KW-0812">Transmembrane</keyword>
<protein>
    <submittedName>
        <fullName evidence="3">Uncharacterized protein</fullName>
    </submittedName>
</protein>
<feature type="compositionally biased region" description="Pro residues" evidence="1">
    <location>
        <begin position="171"/>
        <end position="189"/>
    </location>
</feature>
<feature type="region of interest" description="Disordered" evidence="1">
    <location>
        <begin position="81"/>
        <end position="114"/>
    </location>
</feature>
<name>D8PW89_SCHCM</name>
<sequence>MPYISVTNPTSVYEVLAPQIVTTTIYPSSTASATSTHPHRQVVPIGAIVGGICAGAAAACIITAAWILWGRSIKRKQLKERQQAEKEQQLSENTKRNAGRFSTPGPAAGSYRPLFGLPESRKIKFAPIDEKPHSPHAVARPPTPPPSPPSKDDAHESPFDDVHEETDVSTPLPPPPPPAPRRTSTPPPLRSTKASRDLASEAKEAPRHSLRSKASAASSASMYSTASGEAHRNSRLFSLPAWDHTFLHPRWSGSSFAANMLPKRERTASNPPPPLPEPVPDYKNIGVAR</sequence>
<dbReference type="eggNOG" id="ENOG502R21U">
    <property type="taxonomic scope" value="Eukaryota"/>
</dbReference>